<keyword evidence="4" id="KW-0812">Transmembrane</keyword>
<feature type="domain" description="SD-repeat containing protein B" evidence="5">
    <location>
        <begin position="537"/>
        <end position="649"/>
    </location>
</feature>
<protein>
    <submittedName>
        <fullName evidence="8">Conserved repeat domain protein</fullName>
    </submittedName>
</protein>
<feature type="domain" description="SD-repeat containing protein B" evidence="5">
    <location>
        <begin position="186"/>
        <end position="298"/>
    </location>
</feature>
<dbReference type="InterPro" id="IPR055354">
    <property type="entry name" value="DUF7507"/>
</dbReference>
<proteinExistence type="predicted"/>
<dbReference type="KEGG" id="mev:Metev_1653"/>
<keyword evidence="4" id="KW-1133">Transmembrane helix</keyword>
<evidence type="ECO:0000313" key="9">
    <source>
        <dbReference type="Proteomes" id="UP000000391"/>
    </source>
</evidence>
<accession>D7EAX6</accession>
<organism evidence="8 9">
    <name type="scientific">Methanohalobium evestigatum (strain ATCC BAA-1072 / DSM 3721 / NBRC 107634 / OCM 161 / Z-7303)</name>
    <dbReference type="NCBI Taxonomy" id="644295"/>
    <lineage>
        <taxon>Archaea</taxon>
        <taxon>Methanobacteriati</taxon>
        <taxon>Methanobacteriota</taxon>
        <taxon>Stenosarchaea group</taxon>
        <taxon>Methanomicrobia</taxon>
        <taxon>Methanosarcinales</taxon>
        <taxon>Methanosarcinaceae</taxon>
        <taxon>Methanohalobium</taxon>
    </lineage>
</organism>
<feature type="domain" description="SD-repeat containing protein B" evidence="5">
    <location>
        <begin position="424"/>
        <end position="533"/>
    </location>
</feature>
<dbReference type="AlphaFoldDB" id="D7EAX6"/>
<dbReference type="Pfam" id="PF26597">
    <property type="entry name" value="VPxxxP-CTERM_ARCH"/>
    <property type="match status" value="1"/>
</dbReference>
<feature type="domain" description="SD-repeat containing protein B" evidence="5">
    <location>
        <begin position="308"/>
        <end position="420"/>
    </location>
</feature>
<sequence precursor="true">MKNYQRIICLAIVFLAMIFAVSGLTSAQNSECPDCSDVAQCNETPCVRNLIAGQHYDSGDVVVWNNESHLFVKYDTGDNWCLEETQVSVNTSLDDIPQTNNGIPIPGQFGYRNDSHGCIDNFTYEIPLNEISLNDCDTVYILTHANVSRLNPDENEDPDETAWGEGEDFGGNRWAYYFCYTIAPTASIGDYVWNDLDNNGTQNDGNTGIPGVPVELYDCDAGTIISTTTTNGTGYYSFTNLEPGNYSVNFTAPPGFEFTIQNAGNDNELDSDVNNVTGNTSCIMLDEGENNNTIDAGLYETVIPEDKAAIGDRVWEDLDGNGIQCCGEPGIDNVTVELYYCNGTPVATNNTNEEGFYQFTDLNPNEQYYVNFSLPSGYEFTAQNVGTDETIDSDANVTTGNTSCISLISGEYNDTVDAGMYQPASIGDYVWEDVNGDGVQNDGDTGIDNVTVNLYNCNGDLLETTKTNESGYYNFTGLAPGDYYINFIAPSGYEFTILGKGANYEDSDANPSGNTTCVTLTSGGINNDVDAGLYQPASIGDFVWNDQNVNGTQDNGEPGITGVLVKLYECDTGDEIANTTTNGTGYYNFTNLAPGEYYVNFIAPPEFEFTLQDQGVDDTLDSDANNTTGNTSCITLSSGENNVTIDAGLYEIELPNDKAAIGDRVWLDLDKDGIQDEGEPSIENVIVELYYCNGTFVNSTTTDSNGFYLFTDLNPNSYYLNFLLPEGYNFTSPNQGGDSSADSDANISLGNTSCVRLKSGEYNNTLDAGLIFELSPEIDIEKYTNGQDADNPSGPLVQIGTQVTWTYNVTNTGNVNLTDVNITDSKGVTLNCPKTTLNVSESMICTATGNAKLGQYSNYGNVTAMYDGSQVNDSDPSHYFGYDHWAGVPTANPMLLVGVLGIAMLLFIRREQNKK</sequence>
<dbReference type="Proteomes" id="UP000000391">
    <property type="component" value="Chromosome"/>
</dbReference>
<evidence type="ECO:0000256" key="3">
    <source>
        <dbReference type="ARBA" id="ARBA00022729"/>
    </source>
</evidence>
<dbReference type="InterPro" id="IPR051417">
    <property type="entry name" value="SDr/BOS_complex"/>
</dbReference>
<evidence type="ECO:0000259" key="7">
    <source>
        <dbReference type="Pfam" id="PF26597"/>
    </source>
</evidence>
<dbReference type="PANTHER" id="PTHR23303">
    <property type="entry name" value="CARBOXYPEPTIDASE REGULATORY REGION-CONTAINING"/>
    <property type="match status" value="1"/>
</dbReference>
<keyword evidence="3" id="KW-0732">Signal</keyword>
<feature type="domain" description="DUF7507" evidence="6">
    <location>
        <begin position="775"/>
        <end position="849"/>
    </location>
</feature>
<keyword evidence="9" id="KW-1185">Reference proteome</keyword>
<dbReference type="HOGENOM" id="CLU_317996_0_0_2"/>
<dbReference type="PANTHER" id="PTHR23303:SF15">
    <property type="entry name" value="COLOSSIN-A"/>
    <property type="match status" value="1"/>
</dbReference>
<keyword evidence="4" id="KW-0472">Membrane</keyword>
<evidence type="ECO:0000256" key="1">
    <source>
        <dbReference type="ARBA" id="ARBA00004613"/>
    </source>
</evidence>
<dbReference type="RefSeq" id="WP_013195058.1">
    <property type="nucleotide sequence ID" value="NC_014253.1"/>
</dbReference>
<dbReference type="InterPro" id="IPR013783">
    <property type="entry name" value="Ig-like_fold"/>
</dbReference>
<dbReference type="NCBIfam" id="TIGR04143">
    <property type="entry name" value="VPxxxP_CTERM"/>
    <property type="match status" value="1"/>
</dbReference>
<feature type="transmembrane region" description="Helical" evidence="4">
    <location>
        <begin position="885"/>
        <end position="908"/>
    </location>
</feature>
<dbReference type="Gene3D" id="2.60.40.10">
    <property type="entry name" value="Immunoglobulins"/>
    <property type="match status" value="5"/>
</dbReference>
<dbReference type="InterPro" id="IPR026428">
    <property type="entry name" value="VPxxxP_CTERM"/>
</dbReference>
<dbReference type="EMBL" id="CP002069">
    <property type="protein sequence ID" value="ADI74493.1"/>
    <property type="molecule type" value="Genomic_DNA"/>
</dbReference>
<evidence type="ECO:0000259" key="5">
    <source>
        <dbReference type="Pfam" id="PF17210"/>
    </source>
</evidence>
<comment type="subcellular location">
    <subcellularLocation>
        <location evidence="1">Secreted</location>
    </subcellularLocation>
</comment>
<name>D7EAX6_METEZ</name>
<evidence type="ECO:0000259" key="6">
    <source>
        <dbReference type="Pfam" id="PF24346"/>
    </source>
</evidence>
<feature type="domain" description="SD-repeat containing protein B" evidence="5">
    <location>
        <begin position="659"/>
        <end position="770"/>
    </location>
</feature>
<dbReference type="Pfam" id="PF24346">
    <property type="entry name" value="DUF7507"/>
    <property type="match status" value="1"/>
</dbReference>
<evidence type="ECO:0000256" key="2">
    <source>
        <dbReference type="ARBA" id="ARBA00022525"/>
    </source>
</evidence>
<evidence type="ECO:0000313" key="8">
    <source>
        <dbReference type="EMBL" id="ADI74493.1"/>
    </source>
</evidence>
<keyword evidence="2" id="KW-0964">Secreted</keyword>
<feature type="domain" description="VPXXXP-CTERM protein-sorting" evidence="7">
    <location>
        <begin position="888"/>
        <end position="912"/>
    </location>
</feature>
<dbReference type="GO" id="GO:0005576">
    <property type="term" value="C:extracellular region"/>
    <property type="evidence" value="ECO:0007669"/>
    <property type="project" value="UniProtKB-SubCell"/>
</dbReference>
<dbReference type="SUPFAM" id="SSF117074">
    <property type="entry name" value="Hypothetical protein PA1324"/>
    <property type="match status" value="5"/>
</dbReference>
<dbReference type="InterPro" id="IPR033764">
    <property type="entry name" value="Sdr_B"/>
</dbReference>
<dbReference type="GeneID" id="9347295"/>
<dbReference type="Pfam" id="PF17210">
    <property type="entry name" value="SdrD_B"/>
    <property type="match status" value="5"/>
</dbReference>
<gene>
    <name evidence="8" type="ordered locus">Metev_1653</name>
</gene>
<evidence type="ECO:0000256" key="4">
    <source>
        <dbReference type="SAM" id="Phobius"/>
    </source>
</evidence>
<reference evidence="8 9" key="1">
    <citation type="submission" date="2010-06" db="EMBL/GenBank/DDBJ databases">
        <title>Complete sequence chromosome of Methanohalobium evestigatum Z-7303.</title>
        <authorList>
            <consortium name="US DOE Joint Genome Institute"/>
            <person name="Lucas S."/>
            <person name="Copeland A."/>
            <person name="Lapidus A."/>
            <person name="Cheng J.-F."/>
            <person name="Bruce D."/>
            <person name="Goodwin L."/>
            <person name="Pitluck S."/>
            <person name="Saunders E."/>
            <person name="Detter J.C."/>
            <person name="Han C."/>
            <person name="Tapia R."/>
            <person name="Land M."/>
            <person name="Hauser L."/>
            <person name="Kyrpides N."/>
            <person name="Mikhailova N."/>
            <person name="Sieprawska-Lupa M."/>
            <person name="Whitman W.B."/>
            <person name="Anderson I."/>
            <person name="Woyke T."/>
        </authorList>
    </citation>
    <scope>NUCLEOTIDE SEQUENCE [LARGE SCALE GENOMIC DNA]</scope>
    <source>
        <strain evidence="9">ATCC BAA-1072 / DSM 3721 / NBRC 107634 / OCM 161 / Z-7303</strain>
    </source>
</reference>